<sequence>MEWFKTWFNTKYYHILYNNRDHDEARSFIVHLLGELSLAKGSRVIDLACGKGRHSLFLNSLGYDVLGLDLSERCIEHNKQFENEALHFAVHDMRDPIDGPSADAVVNLFTSFGYFDNPSDDEKVFESVYSILKTGGLFVLDFLNAPFVQSRLTPTEVVNREGIDFLIDKSIQNGTVIKRIRFEVEGNQHEYFEKVKLHTLDEILVLGHSQGFTSIRKFGDYYLNSYDAQNSPRCIVVFQKQ</sequence>
<dbReference type="Gene3D" id="2.20.25.110">
    <property type="entry name" value="S-adenosyl-L-methionine-dependent methyltransferases"/>
    <property type="match status" value="1"/>
</dbReference>
<keyword evidence="3" id="KW-0489">Methyltransferase</keyword>
<comment type="caution">
    <text evidence="3">The sequence shown here is derived from an EMBL/GenBank/DDBJ whole genome shotgun (WGS) entry which is preliminary data.</text>
</comment>
<proteinExistence type="predicted"/>
<dbReference type="EMBL" id="JADKYY010000002">
    <property type="protein sequence ID" value="MBF5026701.1"/>
    <property type="molecule type" value="Genomic_DNA"/>
</dbReference>
<dbReference type="CDD" id="cd02440">
    <property type="entry name" value="AdoMet_MTases"/>
    <property type="match status" value="1"/>
</dbReference>
<dbReference type="Pfam" id="PF13649">
    <property type="entry name" value="Methyltransf_25"/>
    <property type="match status" value="1"/>
</dbReference>
<gene>
    <name evidence="3" type="ORF">IC612_02680</name>
</gene>
<evidence type="ECO:0000313" key="4">
    <source>
        <dbReference type="Proteomes" id="UP000694480"/>
    </source>
</evidence>
<dbReference type="GO" id="GO:0008168">
    <property type="term" value="F:methyltransferase activity"/>
    <property type="evidence" value="ECO:0007669"/>
    <property type="project" value="UniProtKB-KW"/>
</dbReference>
<dbReference type="Proteomes" id="UP000694480">
    <property type="component" value="Unassembled WGS sequence"/>
</dbReference>
<dbReference type="GO" id="GO:0032259">
    <property type="term" value="P:methylation"/>
    <property type="evidence" value="ECO:0007669"/>
    <property type="project" value="UniProtKB-KW"/>
</dbReference>
<protein>
    <submittedName>
        <fullName evidence="3">Class I SAM-dependent methyltransferase</fullName>
    </submittedName>
</protein>
<dbReference type="SUPFAM" id="SSF53335">
    <property type="entry name" value="S-adenosyl-L-methionine-dependent methyltransferases"/>
    <property type="match status" value="1"/>
</dbReference>
<dbReference type="AlphaFoldDB" id="A0A930YUV3"/>
<evidence type="ECO:0000259" key="2">
    <source>
        <dbReference type="Pfam" id="PF13649"/>
    </source>
</evidence>
<dbReference type="PANTHER" id="PTHR43861">
    <property type="entry name" value="TRANS-ACONITATE 2-METHYLTRANSFERASE-RELATED"/>
    <property type="match status" value="1"/>
</dbReference>
<evidence type="ECO:0000256" key="1">
    <source>
        <dbReference type="ARBA" id="ARBA00022679"/>
    </source>
</evidence>
<dbReference type="InterPro" id="IPR029063">
    <property type="entry name" value="SAM-dependent_MTases_sf"/>
</dbReference>
<name>A0A930YUV3_9FLAO</name>
<dbReference type="RefSeq" id="WP_194738628.1">
    <property type="nucleotide sequence ID" value="NZ_JADKYY010000002.1"/>
</dbReference>
<organism evidence="3 4">
    <name type="scientific">Planobacterium oryzisoli</name>
    <dbReference type="NCBI Taxonomy" id="2771435"/>
    <lineage>
        <taxon>Bacteria</taxon>
        <taxon>Pseudomonadati</taxon>
        <taxon>Bacteroidota</taxon>
        <taxon>Flavobacteriia</taxon>
        <taxon>Flavobacteriales</taxon>
        <taxon>Weeksellaceae</taxon>
        <taxon>Chryseobacterium group</taxon>
        <taxon>Chryseobacterium</taxon>
    </lineage>
</organism>
<accession>A0A930YUV3</accession>
<dbReference type="Gene3D" id="3.40.50.150">
    <property type="entry name" value="Vaccinia Virus protein VP39"/>
    <property type="match status" value="1"/>
</dbReference>
<dbReference type="InterPro" id="IPR041698">
    <property type="entry name" value="Methyltransf_25"/>
</dbReference>
<keyword evidence="4" id="KW-1185">Reference proteome</keyword>
<keyword evidence="1" id="KW-0808">Transferase</keyword>
<feature type="domain" description="Methyltransferase" evidence="2">
    <location>
        <begin position="44"/>
        <end position="136"/>
    </location>
</feature>
<reference evidence="3" key="1">
    <citation type="submission" date="2020-11" db="EMBL/GenBank/DDBJ databases">
        <title>Genome seq and assembly of Planobacterium sp.</title>
        <authorList>
            <person name="Chhetri G."/>
        </authorList>
    </citation>
    <scope>NUCLEOTIDE SEQUENCE</scope>
    <source>
        <strain evidence="3">GCR5</strain>
    </source>
</reference>
<evidence type="ECO:0000313" key="3">
    <source>
        <dbReference type="EMBL" id="MBF5026701.1"/>
    </source>
</evidence>